<dbReference type="PANTHER" id="PTHR22990:SF15">
    <property type="entry name" value="F-BOX ONLY PROTEIN 10"/>
    <property type="match status" value="1"/>
</dbReference>
<evidence type="ECO:0000259" key="5">
    <source>
        <dbReference type="Pfam" id="PF05048"/>
    </source>
</evidence>
<comment type="caution">
    <text evidence="6">The sequence shown here is derived from an EMBL/GenBank/DDBJ whole genome shotgun (WGS) entry which is preliminary data.</text>
</comment>
<evidence type="ECO:0000313" key="7">
    <source>
        <dbReference type="Proteomes" id="UP001597343"/>
    </source>
</evidence>
<keyword evidence="2" id="KW-0677">Repeat</keyword>
<evidence type="ECO:0000256" key="2">
    <source>
        <dbReference type="ARBA" id="ARBA00022737"/>
    </source>
</evidence>
<dbReference type="Gene3D" id="2.160.20.10">
    <property type="entry name" value="Single-stranded right-handed beta-helix, Pectin lyase-like"/>
    <property type="match status" value="1"/>
</dbReference>
<dbReference type="EMBL" id="JBHUIO010000005">
    <property type="protein sequence ID" value="MFD2170002.1"/>
    <property type="molecule type" value="Genomic_DNA"/>
</dbReference>
<dbReference type="Proteomes" id="UP001597343">
    <property type="component" value="Unassembled WGS sequence"/>
</dbReference>
<feature type="chain" id="PRO_5045182969" evidence="4">
    <location>
        <begin position="31"/>
        <end position="441"/>
    </location>
</feature>
<organism evidence="6 7">
    <name type="scientific">Tumebacillus lipolyticus</name>
    <dbReference type="NCBI Taxonomy" id="1280370"/>
    <lineage>
        <taxon>Bacteria</taxon>
        <taxon>Bacillati</taxon>
        <taxon>Bacillota</taxon>
        <taxon>Bacilli</taxon>
        <taxon>Bacillales</taxon>
        <taxon>Alicyclobacillaceae</taxon>
        <taxon>Tumebacillus</taxon>
    </lineage>
</organism>
<comment type="pathway">
    <text evidence="1">Protein modification; protein ubiquitination.</text>
</comment>
<dbReference type="PANTHER" id="PTHR22990">
    <property type="entry name" value="F-BOX ONLY PROTEIN"/>
    <property type="match status" value="1"/>
</dbReference>
<evidence type="ECO:0000256" key="4">
    <source>
        <dbReference type="SAM" id="SignalP"/>
    </source>
</evidence>
<feature type="domain" description="Periplasmic copper-binding protein NosD beta helix" evidence="5">
    <location>
        <begin position="145"/>
        <end position="338"/>
    </location>
</feature>
<proteinExistence type="predicted"/>
<dbReference type="InterPro" id="IPR051550">
    <property type="entry name" value="SCF-Subunits/Alg-Epimerases"/>
</dbReference>
<keyword evidence="7" id="KW-1185">Reference proteome</keyword>
<dbReference type="Pfam" id="PF05048">
    <property type="entry name" value="NosD"/>
    <property type="match status" value="1"/>
</dbReference>
<dbReference type="InterPro" id="IPR007742">
    <property type="entry name" value="NosD_dom"/>
</dbReference>
<evidence type="ECO:0000313" key="6">
    <source>
        <dbReference type="EMBL" id="MFD2170002.1"/>
    </source>
</evidence>
<reference evidence="7" key="1">
    <citation type="journal article" date="2019" name="Int. J. Syst. Evol. Microbiol.">
        <title>The Global Catalogue of Microorganisms (GCM) 10K type strain sequencing project: providing services to taxonomists for standard genome sequencing and annotation.</title>
        <authorList>
            <consortium name="The Broad Institute Genomics Platform"/>
            <consortium name="The Broad Institute Genome Sequencing Center for Infectious Disease"/>
            <person name="Wu L."/>
            <person name="Ma J."/>
        </authorList>
    </citation>
    <scope>NUCLEOTIDE SEQUENCE [LARGE SCALE GENOMIC DNA]</scope>
    <source>
        <strain evidence="7">CGMCC 1.13574</strain>
    </source>
</reference>
<protein>
    <submittedName>
        <fullName evidence="6">Nitrous oxide reductase family maturation protein NosD</fullName>
    </submittedName>
</protein>
<keyword evidence="4" id="KW-0732">Signal</keyword>
<feature type="signal peptide" evidence="4">
    <location>
        <begin position="1"/>
        <end position="30"/>
    </location>
</feature>
<sequence>MKAFAKAVWLALPLLTLAALMLPARLPAEAAGAPFDLQRALDSAQPGAEIRLPAGDHFGPVVIRKPIKLVGEGAQLRRAADAAADQPLLLIEANGATVSGLQLTDEQLGLVVRGDDNQILNVAIQAGQTALKMEKSNRNLLRGLKISGSAADVEQRGNGIEVWNSRDNRIEDSTLDSVQDGVYLDNSERTVVHNNRISNSRYAVHMMFSHQSAISSNELRRNVTGVMVMEDQGSKVADNRITEQAEHVQSQGILLFHVQDAQVANNRIEGNRVGLYVDQAEQNRIAGNQILHNFLGVRMTESRNNEFSGNLWAGNVVQAEATDSVDNRMTGNYWDTHQGLDLDGDGRSELPYVASPFFLSLTERAPAYQLFFQTPGLVILEDLFTSSTDRWLRDDAPLLVPPVAEPRDAERSRTPLFMFSSLLLGAGIYPFIRMIRRSVSS</sequence>
<dbReference type="InterPro" id="IPR006626">
    <property type="entry name" value="PbH1"/>
</dbReference>
<dbReference type="InterPro" id="IPR022441">
    <property type="entry name" value="Para_beta_helix_rpt-2"/>
</dbReference>
<dbReference type="SUPFAM" id="SSF51126">
    <property type="entry name" value="Pectin lyase-like"/>
    <property type="match status" value="1"/>
</dbReference>
<name>A0ABW4ZVS4_9BACL</name>
<gene>
    <name evidence="6" type="ORF">ACFSOY_08335</name>
</gene>
<dbReference type="NCBIfam" id="TIGR03804">
    <property type="entry name" value="para_beta_helix"/>
    <property type="match status" value="2"/>
</dbReference>
<keyword evidence="3" id="KW-0833">Ubl conjugation pathway</keyword>
<dbReference type="RefSeq" id="WP_386045590.1">
    <property type="nucleotide sequence ID" value="NZ_JBHUIO010000005.1"/>
</dbReference>
<dbReference type="SMART" id="SM00710">
    <property type="entry name" value="PbH1"/>
    <property type="match status" value="7"/>
</dbReference>
<evidence type="ECO:0000256" key="1">
    <source>
        <dbReference type="ARBA" id="ARBA00004906"/>
    </source>
</evidence>
<evidence type="ECO:0000256" key="3">
    <source>
        <dbReference type="ARBA" id="ARBA00022786"/>
    </source>
</evidence>
<dbReference type="InterPro" id="IPR012334">
    <property type="entry name" value="Pectin_lyas_fold"/>
</dbReference>
<dbReference type="InterPro" id="IPR011050">
    <property type="entry name" value="Pectin_lyase_fold/virulence"/>
</dbReference>
<accession>A0ABW4ZVS4</accession>